<protein>
    <recommendedName>
        <fullName evidence="3">Ketohydroxyglutarate aldolase</fullName>
    </recommendedName>
</protein>
<evidence type="ECO:0000313" key="2">
    <source>
        <dbReference type="Proteomes" id="UP000734823"/>
    </source>
</evidence>
<organism evidence="1 2">
    <name type="scientific">Actinokineospora xionganensis</name>
    <dbReference type="NCBI Taxonomy" id="2684470"/>
    <lineage>
        <taxon>Bacteria</taxon>
        <taxon>Bacillati</taxon>
        <taxon>Actinomycetota</taxon>
        <taxon>Actinomycetes</taxon>
        <taxon>Pseudonocardiales</taxon>
        <taxon>Pseudonocardiaceae</taxon>
        <taxon>Actinokineospora</taxon>
    </lineage>
</organism>
<dbReference type="EMBL" id="JABVED010000018">
    <property type="protein sequence ID" value="MBC6450595.1"/>
    <property type="molecule type" value="Genomic_DNA"/>
</dbReference>
<gene>
    <name evidence="1" type="ORF">GPZ80_25890</name>
</gene>
<accession>A0ABR7LD04</accession>
<name>A0ABR7LD04_9PSEU</name>
<proteinExistence type="predicted"/>
<evidence type="ECO:0000313" key="1">
    <source>
        <dbReference type="EMBL" id="MBC6450595.1"/>
    </source>
</evidence>
<comment type="caution">
    <text evidence="1">The sequence shown here is derived from an EMBL/GenBank/DDBJ whole genome shotgun (WGS) entry which is preliminary data.</text>
</comment>
<evidence type="ECO:0008006" key="3">
    <source>
        <dbReference type="Google" id="ProtNLM"/>
    </source>
</evidence>
<sequence>MNDIDEPLERVMVTLDDAGLSRVDEVVAELRQAGMEVEEVIAPVGTITGSVPPESLDAVQGVPGVDFVEAQIAAFQIPDPDEDLQ</sequence>
<reference evidence="1 2" key="1">
    <citation type="submission" date="2020-06" db="EMBL/GenBank/DDBJ databases">
        <title>Actinokineospora xiongansis sp. nov., isolated from soil of Baiyangdian.</title>
        <authorList>
            <person name="Zhang X."/>
        </authorList>
    </citation>
    <scope>NUCLEOTIDE SEQUENCE [LARGE SCALE GENOMIC DNA]</scope>
    <source>
        <strain evidence="1 2">HBU206404</strain>
    </source>
</reference>
<keyword evidence="2" id="KW-1185">Reference proteome</keyword>
<dbReference type="Proteomes" id="UP000734823">
    <property type="component" value="Unassembled WGS sequence"/>
</dbReference>
<dbReference type="RefSeq" id="WP_187223694.1">
    <property type="nucleotide sequence ID" value="NZ_JABVED010000018.1"/>
</dbReference>